<evidence type="ECO:0000256" key="5">
    <source>
        <dbReference type="HAMAP-Rule" id="MF_00844"/>
    </source>
</evidence>
<dbReference type="EMBL" id="JAECVW010000001">
    <property type="protein sequence ID" value="MBH8594243.1"/>
    <property type="molecule type" value="Genomic_DNA"/>
</dbReference>
<dbReference type="InterPro" id="IPR043682">
    <property type="entry name" value="RqcH_bacterial"/>
</dbReference>
<evidence type="ECO:0000256" key="1">
    <source>
        <dbReference type="ARBA" id="ARBA00022555"/>
    </source>
</evidence>
<accession>A0A8I1ADU9</accession>
<keyword evidence="4 5" id="KW-0648">Protein biosynthesis</keyword>
<reference evidence="7 8" key="1">
    <citation type="submission" date="2020-12" db="EMBL/GenBank/DDBJ databases">
        <title>WGS of Thermoactinomyces spp.</title>
        <authorList>
            <person name="Cheng K."/>
        </authorList>
    </citation>
    <scope>NUCLEOTIDE SEQUENCE [LARGE SCALE GENOMIC DNA]</scope>
    <source>
        <strain evidence="8">CICC 10671\DSM 43846</strain>
    </source>
</reference>
<organism evidence="7 8">
    <name type="scientific">Thermoactinomyces intermedius</name>
    <dbReference type="NCBI Taxonomy" id="2024"/>
    <lineage>
        <taxon>Bacteria</taxon>
        <taxon>Bacillati</taxon>
        <taxon>Bacillota</taxon>
        <taxon>Bacilli</taxon>
        <taxon>Bacillales</taxon>
        <taxon>Thermoactinomycetaceae</taxon>
        <taxon>Thermoactinomyces</taxon>
    </lineage>
</organism>
<comment type="similarity">
    <text evidence="5">Belongs to the NEMF family.</text>
</comment>
<dbReference type="AlphaFoldDB" id="A0A8I1ADU9"/>
<protein>
    <recommendedName>
        <fullName evidence="5">Rqc2 homolog RqcH</fullName>
        <shortName evidence="5">RqcH</shortName>
    </recommendedName>
</protein>
<dbReference type="Proteomes" id="UP000633619">
    <property type="component" value="Unassembled WGS sequence"/>
</dbReference>
<dbReference type="Pfam" id="PF05833">
    <property type="entry name" value="NFACT_N"/>
    <property type="match status" value="1"/>
</dbReference>
<dbReference type="GO" id="GO:0043023">
    <property type="term" value="F:ribosomal large subunit binding"/>
    <property type="evidence" value="ECO:0007669"/>
    <property type="project" value="UniProtKB-UniRule"/>
</dbReference>
<dbReference type="GO" id="GO:0019843">
    <property type="term" value="F:rRNA binding"/>
    <property type="evidence" value="ECO:0007669"/>
    <property type="project" value="UniProtKB-UniRule"/>
</dbReference>
<feature type="coiled-coil region" evidence="5">
    <location>
        <begin position="288"/>
        <end position="322"/>
    </location>
</feature>
<dbReference type="RefSeq" id="WP_181730803.1">
    <property type="nucleotide sequence ID" value="NZ_JACEIR010000001.1"/>
</dbReference>
<dbReference type="Pfam" id="PF05670">
    <property type="entry name" value="NFACT-R_1"/>
    <property type="match status" value="1"/>
</dbReference>
<dbReference type="Gene3D" id="3.40.970.40">
    <property type="entry name" value="fibrinogen binding protein from staphylococcus aureus domain like"/>
    <property type="match status" value="1"/>
</dbReference>
<dbReference type="PANTHER" id="PTHR15239">
    <property type="entry name" value="NUCLEAR EXPORT MEDIATOR FACTOR NEMF"/>
    <property type="match status" value="1"/>
</dbReference>
<keyword evidence="8" id="KW-1185">Reference proteome</keyword>
<keyword evidence="2 5" id="KW-0699">rRNA-binding</keyword>
<dbReference type="InterPro" id="IPR051608">
    <property type="entry name" value="RQC_Subunit_NEMF"/>
</dbReference>
<sequence>MSYDGLVTRAVVKELDQALAGGRITKIYQPGEFELLLVIRSQGKNHKCLLSAHPAYPRAQLTRSAYENPKEPPMFCRLLRKHLDGGIIESVEQIGLERIVHFHLRAKNELGDFVSRKLIIEIMGRHSNIILVDPATGTVLDGIRRVSHAMSQYRQIYPGASYTEPPSQNKENPLEVTKERFIAGFDYNQGRLDKQIVQRFTGISPLIAKEIIHRAGLGSRDQLWESFSRLMEKAKHHEYAPAIMQTGEKTVFSVWPLSHIEEIVHRTDSISELLDHFYYGKAERDRIRQQTSQLMRKLKNEVDKNKKKIKILQKELKQAEKADHYRMLGELVTANLHQIKRGEKTVEVINFYDPDAPSLTIELDPTLSPAENAQRYFKKYNKLKASRKWNQEQIEKARADIEYLESVLTQIENAGLNDIEQIQEELAEEGWLKKTSRQNKPRKKEAPVPYEATASDGTPILIGKNNKQNDYLTHKLAASSHIWLHTKDIPGSHVVIRASEVREETLLEAAMLAAYFSKARDSAQVPVDYTRIKHVKKPAGARPGFVTYDHQQTIYVTPEKEVIMRLLNNQTQK</sequence>
<evidence type="ECO:0000259" key="6">
    <source>
        <dbReference type="Pfam" id="PF05670"/>
    </source>
</evidence>
<evidence type="ECO:0000313" key="7">
    <source>
        <dbReference type="EMBL" id="MBH8594243.1"/>
    </source>
</evidence>
<dbReference type="GO" id="GO:0072344">
    <property type="term" value="P:rescue of stalled ribosome"/>
    <property type="evidence" value="ECO:0007669"/>
    <property type="project" value="UniProtKB-UniRule"/>
</dbReference>
<gene>
    <name evidence="5" type="primary">rqcH</name>
    <name evidence="7" type="ORF">I8U20_02760</name>
</gene>
<evidence type="ECO:0000313" key="8">
    <source>
        <dbReference type="Proteomes" id="UP000633619"/>
    </source>
</evidence>
<dbReference type="Gene3D" id="1.10.8.50">
    <property type="match status" value="1"/>
</dbReference>
<name>A0A8I1ADU9_THEIN</name>
<dbReference type="GO" id="GO:1990112">
    <property type="term" value="C:RQC complex"/>
    <property type="evidence" value="ECO:0007669"/>
    <property type="project" value="TreeGrafter"/>
</dbReference>
<dbReference type="GO" id="GO:0000049">
    <property type="term" value="F:tRNA binding"/>
    <property type="evidence" value="ECO:0007669"/>
    <property type="project" value="UniProtKB-UniRule"/>
</dbReference>
<comment type="function">
    <text evidence="5">Key component of the ribosome quality control system (RQC), a ribosome-associated complex that mediates the extraction of incompletely synthesized nascent chains from stalled ribosomes and their subsequent degradation. RqcH recruits Ala-charged tRNA, and with RqcP directs the elongation of stalled nascent chains on 50S ribosomal subunits, leading to non-templated C-terminal alanine extensions (Ala tail). The Ala tail promotes nascent chain degradation. May add between 1 and at least 8 Ala residues. Binds to stalled 50S ribosomal subunits.</text>
</comment>
<proteinExistence type="inferred from homology"/>
<feature type="domain" description="NFACT RNA-binding" evidence="6">
    <location>
        <begin position="454"/>
        <end position="540"/>
    </location>
</feature>
<comment type="caution">
    <text evidence="7">The sequence shown here is derived from an EMBL/GenBank/DDBJ whole genome shotgun (WGS) entry which is preliminary data.</text>
</comment>
<evidence type="ECO:0000256" key="4">
    <source>
        <dbReference type="ARBA" id="ARBA00022917"/>
    </source>
</evidence>
<dbReference type="InterPro" id="IPR008532">
    <property type="entry name" value="NFACT_RNA-bd"/>
</dbReference>
<evidence type="ECO:0000256" key="3">
    <source>
        <dbReference type="ARBA" id="ARBA00022884"/>
    </source>
</evidence>
<dbReference type="HAMAP" id="MF_00844_B">
    <property type="entry name" value="RqcH_B"/>
    <property type="match status" value="1"/>
</dbReference>
<keyword evidence="5" id="KW-0175">Coiled coil</keyword>
<keyword evidence="1 5" id="KW-0820">tRNA-binding</keyword>
<dbReference type="FunFam" id="2.30.310.10:FF:000004">
    <property type="entry name" value="Fibronectin-binding protein A"/>
    <property type="match status" value="1"/>
</dbReference>
<dbReference type="PANTHER" id="PTHR15239:SF6">
    <property type="entry name" value="RIBOSOME QUALITY CONTROL COMPLEX SUBUNIT NEMF"/>
    <property type="match status" value="1"/>
</dbReference>
<comment type="subunit">
    <text evidence="5">Associates with stalled 50S ribosomal subunits. Binds to RqcP.</text>
</comment>
<keyword evidence="3 5" id="KW-0694">RNA-binding</keyword>
<evidence type="ECO:0000256" key="2">
    <source>
        <dbReference type="ARBA" id="ARBA00022730"/>
    </source>
</evidence>
<dbReference type="Gene3D" id="2.30.310.10">
    <property type="entry name" value="ibrinogen binding protein from staphylococcus aureus domain"/>
    <property type="match status" value="1"/>
</dbReference>